<dbReference type="KEGG" id="hhl:Halha_0667"/>
<dbReference type="Pfam" id="PF04509">
    <property type="entry name" value="CheC"/>
    <property type="match status" value="2"/>
</dbReference>
<evidence type="ECO:0000313" key="11">
    <source>
        <dbReference type="Proteomes" id="UP000010880"/>
    </source>
</evidence>
<evidence type="ECO:0000313" key="10">
    <source>
        <dbReference type="EMBL" id="AGB40640.1"/>
    </source>
</evidence>
<feature type="region of interest" description="Disordered" evidence="7">
    <location>
        <begin position="222"/>
        <end position="292"/>
    </location>
</feature>
<evidence type="ECO:0000256" key="1">
    <source>
        <dbReference type="ARBA" id="ARBA00004413"/>
    </source>
</evidence>
<feature type="domain" description="Flagellar motor switch protein FliN-like C-terminal" evidence="8">
    <location>
        <begin position="299"/>
        <end position="368"/>
    </location>
</feature>
<evidence type="ECO:0000256" key="5">
    <source>
        <dbReference type="ARBA" id="ARBA00022779"/>
    </source>
</evidence>
<dbReference type="PANTHER" id="PTHR43484:SF1">
    <property type="entry name" value="FLAGELLAR MOTOR SWITCH PROTEIN FLIN"/>
    <property type="match status" value="1"/>
</dbReference>
<dbReference type="Gene3D" id="3.40.1550.10">
    <property type="entry name" value="CheC-like"/>
    <property type="match status" value="1"/>
</dbReference>
<reference evidence="11" key="1">
    <citation type="submission" date="2012-02" db="EMBL/GenBank/DDBJ databases">
        <title>The complete genome of Halobacteroides halobius DSM 5150.</title>
        <authorList>
            <person name="Lucas S."/>
            <person name="Copeland A."/>
            <person name="Lapidus A."/>
            <person name="Glavina del Rio T."/>
            <person name="Dalin E."/>
            <person name="Tice H."/>
            <person name="Bruce D."/>
            <person name="Goodwin L."/>
            <person name="Pitluck S."/>
            <person name="Peters L."/>
            <person name="Mikhailova N."/>
            <person name="Gu W."/>
            <person name="Kyrpides N."/>
            <person name="Mavromatis K."/>
            <person name="Ivanova N."/>
            <person name="Brettin T."/>
            <person name="Detter J.C."/>
            <person name="Han C."/>
            <person name="Larimer F."/>
            <person name="Land M."/>
            <person name="Hauser L."/>
            <person name="Markowitz V."/>
            <person name="Cheng J.-F."/>
            <person name="Hugenholtz P."/>
            <person name="Woyke T."/>
            <person name="Wu D."/>
            <person name="Tindall B."/>
            <person name="Pomrenke H."/>
            <person name="Brambilla E."/>
            <person name="Klenk H.-P."/>
            <person name="Eisen J.A."/>
        </authorList>
    </citation>
    <scope>NUCLEOTIDE SEQUENCE [LARGE SCALE GENOMIC DNA]</scope>
    <source>
        <strain evidence="11">ATCC 35273 / DSM 5150 / MD-1</strain>
    </source>
</reference>
<name>L0K7W3_HALHC</name>
<dbReference type="OrthoDB" id="9773459at2"/>
<dbReference type="InterPro" id="IPR001543">
    <property type="entry name" value="FliN-like_C"/>
</dbReference>
<keyword evidence="10" id="KW-0969">Cilium</keyword>
<proteinExistence type="inferred from homology"/>
<evidence type="ECO:0000256" key="3">
    <source>
        <dbReference type="ARBA" id="ARBA00022475"/>
    </source>
</evidence>
<comment type="similarity">
    <text evidence="2">Belongs to the FliN/MopA/SpaO family.</text>
</comment>
<keyword evidence="3" id="KW-1003">Cell membrane</keyword>
<keyword evidence="4" id="KW-0145">Chemotaxis</keyword>
<evidence type="ECO:0000256" key="6">
    <source>
        <dbReference type="ARBA" id="ARBA00023136"/>
    </source>
</evidence>
<dbReference type="Proteomes" id="UP000010880">
    <property type="component" value="Chromosome"/>
</dbReference>
<dbReference type="GO" id="GO:0016787">
    <property type="term" value="F:hydrolase activity"/>
    <property type="evidence" value="ECO:0007669"/>
    <property type="project" value="InterPro"/>
</dbReference>
<dbReference type="PATRIC" id="fig|748449.3.peg.625"/>
<gene>
    <name evidence="10" type="ordered locus">Halha_0667</name>
</gene>
<dbReference type="GO" id="GO:0009425">
    <property type="term" value="C:bacterial-type flagellum basal body"/>
    <property type="evidence" value="ECO:0007669"/>
    <property type="project" value="InterPro"/>
</dbReference>
<keyword evidence="10" id="KW-0966">Cell projection</keyword>
<comment type="subcellular location">
    <subcellularLocation>
        <location evidence="1">Cell membrane</location>
        <topology evidence="1">Peripheral membrane protein</topology>
        <orientation evidence="1">Cytoplasmic side</orientation>
    </subcellularLocation>
</comment>
<dbReference type="eggNOG" id="COG1886">
    <property type="taxonomic scope" value="Bacteria"/>
</dbReference>
<dbReference type="InterPro" id="IPR036429">
    <property type="entry name" value="SpoA-like_sf"/>
</dbReference>
<dbReference type="InterPro" id="IPR012826">
    <property type="entry name" value="FliN"/>
</dbReference>
<dbReference type="PANTHER" id="PTHR43484">
    <property type="match status" value="1"/>
</dbReference>
<dbReference type="SUPFAM" id="SSF101801">
    <property type="entry name" value="Surface presentation of antigens (SPOA)"/>
    <property type="match status" value="1"/>
</dbReference>
<dbReference type="SUPFAM" id="SSF103039">
    <property type="entry name" value="CheC-like"/>
    <property type="match status" value="1"/>
</dbReference>
<protein>
    <submittedName>
        <fullName evidence="10">Flagellar motor switch protein FliN</fullName>
    </submittedName>
</protein>
<dbReference type="RefSeq" id="WP_015326366.1">
    <property type="nucleotide sequence ID" value="NC_019978.1"/>
</dbReference>
<dbReference type="InterPro" id="IPR028976">
    <property type="entry name" value="CheC-like_sf"/>
</dbReference>
<dbReference type="GO" id="GO:0071973">
    <property type="term" value="P:bacterial-type flagellum-dependent cell motility"/>
    <property type="evidence" value="ECO:0007669"/>
    <property type="project" value="InterPro"/>
</dbReference>
<keyword evidence="11" id="KW-1185">Reference proteome</keyword>
<evidence type="ECO:0000256" key="4">
    <source>
        <dbReference type="ARBA" id="ARBA00022500"/>
    </source>
</evidence>
<feature type="domain" description="CheC-like protein" evidence="9">
    <location>
        <begin position="130"/>
        <end position="166"/>
    </location>
</feature>
<dbReference type="CDD" id="cd17907">
    <property type="entry name" value="FliY_FliN-Y"/>
    <property type="match status" value="1"/>
</dbReference>
<keyword evidence="10" id="KW-0282">Flagellum</keyword>
<dbReference type="Gene3D" id="2.30.330.10">
    <property type="entry name" value="SpoA-like"/>
    <property type="match status" value="1"/>
</dbReference>
<accession>L0K7W3</accession>
<feature type="compositionally biased region" description="Low complexity" evidence="7">
    <location>
        <begin position="240"/>
        <end position="272"/>
    </location>
</feature>
<dbReference type="AlphaFoldDB" id="L0K7W3"/>
<dbReference type="EMBL" id="CP003359">
    <property type="protein sequence ID" value="AGB40640.1"/>
    <property type="molecule type" value="Genomic_DNA"/>
</dbReference>
<keyword evidence="6" id="KW-0472">Membrane</keyword>
<evidence type="ECO:0000256" key="2">
    <source>
        <dbReference type="ARBA" id="ARBA00009226"/>
    </source>
</evidence>
<sequence>MDNDVLSQDEINALLDDEDTTNNGEKSQLLSDLARDALGEIGNISMGSAATALYGLLDKKVEITAPEVEVSTLNELIDSYNRPCVLVDVQYIEGLEGSNQMILEVKDAAIITDLMMGGDGTEPPEGLDEMHLSAVGEAMNQMMGSASTSMSDFFAGNKVNISPPEAELLEVNEETFSLNNISPEDKVVQIIFDMKIGDLIDSQIVQVMTIDFAEELAENLMNPTQTEEESNQSQKETQKQPEQQAVNQQTQQRQQPRPQSQQQRRQPQSQQRNVEVQGVEFNDLGNEQDRDGRNDISLIYDVDLELTVRLGKAEMSIKEILDLGPGSVIELDRLAGEAVDLLVNGKLIAQGEVVVIDENFGFRVTDIVSSEERLKRL</sequence>
<dbReference type="HOGENOM" id="CLU_033893_0_0_9"/>
<dbReference type="NCBIfam" id="TIGR02480">
    <property type="entry name" value="fliN"/>
    <property type="match status" value="1"/>
</dbReference>
<evidence type="ECO:0000256" key="7">
    <source>
        <dbReference type="SAM" id="MobiDB-lite"/>
    </source>
</evidence>
<dbReference type="GO" id="GO:0003774">
    <property type="term" value="F:cytoskeletal motor activity"/>
    <property type="evidence" value="ECO:0007669"/>
    <property type="project" value="InterPro"/>
</dbReference>
<dbReference type="NCBIfam" id="NF005995">
    <property type="entry name" value="PRK08119.1"/>
    <property type="match status" value="1"/>
</dbReference>
<feature type="compositionally biased region" description="Polar residues" evidence="7">
    <location>
        <begin position="222"/>
        <end position="235"/>
    </location>
</feature>
<keyword evidence="5" id="KW-0283">Flagellar rotation</keyword>
<dbReference type="STRING" id="748449.Halha_0667"/>
<dbReference type="InterPro" id="IPR001172">
    <property type="entry name" value="FliN_T3SS_HrcQb"/>
</dbReference>
<dbReference type="InterPro" id="IPR051469">
    <property type="entry name" value="FliN/MopA/SpaO"/>
</dbReference>
<feature type="domain" description="CheC-like protein" evidence="9">
    <location>
        <begin position="34"/>
        <end position="69"/>
    </location>
</feature>
<dbReference type="PRINTS" id="PR00956">
    <property type="entry name" value="FLGMOTORFLIN"/>
</dbReference>
<evidence type="ECO:0000259" key="8">
    <source>
        <dbReference type="Pfam" id="PF01052"/>
    </source>
</evidence>
<evidence type="ECO:0000259" key="9">
    <source>
        <dbReference type="Pfam" id="PF04509"/>
    </source>
</evidence>
<dbReference type="Pfam" id="PF01052">
    <property type="entry name" value="FliMN_C"/>
    <property type="match status" value="1"/>
</dbReference>
<organism evidence="10 11">
    <name type="scientific">Halobacteroides halobius (strain ATCC 35273 / DSM 5150 / MD-1)</name>
    <dbReference type="NCBI Taxonomy" id="748449"/>
    <lineage>
        <taxon>Bacteria</taxon>
        <taxon>Bacillati</taxon>
        <taxon>Bacillota</taxon>
        <taxon>Clostridia</taxon>
        <taxon>Halanaerobiales</taxon>
        <taxon>Halobacteroidaceae</taxon>
        <taxon>Halobacteroides</taxon>
    </lineage>
</organism>
<dbReference type="GO" id="GO:0006935">
    <property type="term" value="P:chemotaxis"/>
    <property type="evidence" value="ECO:0007669"/>
    <property type="project" value="UniProtKB-KW"/>
</dbReference>
<dbReference type="InterPro" id="IPR007597">
    <property type="entry name" value="CheC"/>
</dbReference>
<dbReference type="GO" id="GO:0005886">
    <property type="term" value="C:plasma membrane"/>
    <property type="evidence" value="ECO:0007669"/>
    <property type="project" value="UniProtKB-SubCell"/>
</dbReference>
<dbReference type="eggNOG" id="COG1776">
    <property type="taxonomic scope" value="Bacteria"/>
</dbReference>